<evidence type="ECO:0000256" key="3">
    <source>
        <dbReference type="ARBA" id="ARBA00023237"/>
    </source>
</evidence>
<protein>
    <submittedName>
        <fullName evidence="4">TonB-dependent receptor plug</fullName>
    </submittedName>
</protein>
<accession>H3ZA29</accession>
<dbReference type="AlphaFoldDB" id="H3ZA29"/>
<dbReference type="RefSeq" id="WP_008949251.1">
    <property type="nucleotide sequence ID" value="NZ_AHTH01000003.1"/>
</dbReference>
<dbReference type="STRING" id="1129374.AJE_00904"/>
<dbReference type="PANTHER" id="PTHR47234:SF3">
    <property type="entry name" value="SECRETIN_TONB SHORT N-TERMINAL DOMAIN-CONTAINING PROTEIN"/>
    <property type="match status" value="1"/>
</dbReference>
<dbReference type="PATRIC" id="fig|1129374.4.peg.183"/>
<dbReference type="GO" id="GO:0009279">
    <property type="term" value="C:cell outer membrane"/>
    <property type="evidence" value="ECO:0007669"/>
    <property type="project" value="UniProtKB-SubCell"/>
</dbReference>
<dbReference type="EMBL" id="AHTH01000003">
    <property type="protein sequence ID" value="EHR42531.1"/>
    <property type="molecule type" value="Genomic_DNA"/>
</dbReference>
<reference evidence="4 5" key="1">
    <citation type="journal article" date="2012" name="J. Bacteriol.">
        <title>Genome Sequence of Extracellular-Protease-Producing Alishewanella jeotgali Isolated from Traditional Korean Fermented Seafood.</title>
        <authorList>
            <person name="Jung J."/>
            <person name="Chun J."/>
            <person name="Park W."/>
        </authorList>
    </citation>
    <scope>NUCLEOTIDE SEQUENCE [LARGE SCALE GENOMIC DNA]</scope>
    <source>
        <strain evidence="4 5">KCTC 22429</strain>
    </source>
</reference>
<dbReference type="SUPFAM" id="SSF56935">
    <property type="entry name" value="Porins"/>
    <property type="match status" value="1"/>
</dbReference>
<comment type="caution">
    <text evidence="4">The sequence shown here is derived from an EMBL/GenBank/DDBJ whole genome shotgun (WGS) entry which is preliminary data.</text>
</comment>
<comment type="subcellular location">
    <subcellularLocation>
        <location evidence="1">Cell outer membrane</location>
    </subcellularLocation>
</comment>
<keyword evidence="2" id="KW-0472">Membrane</keyword>
<sequence length="129" mass="14523">MMITLAVDNGRQGKVDQLGLECVVGVTLTQQWQDIDMFVRSNYYGSFQGVHADDPDLTGKGSSKVTFDVELAYHWNDSFTVAVGAQNLFDTKPERLPQWMSDILGAKYFETSPMGINGGYYYLKGVYRF</sequence>
<keyword evidence="3" id="KW-0998">Cell outer membrane</keyword>
<dbReference type="eggNOG" id="COG4771">
    <property type="taxonomic scope" value="Bacteria"/>
</dbReference>
<organism evidence="4 5">
    <name type="scientific">Alishewanella jeotgali KCTC 22429</name>
    <dbReference type="NCBI Taxonomy" id="1129374"/>
    <lineage>
        <taxon>Bacteria</taxon>
        <taxon>Pseudomonadati</taxon>
        <taxon>Pseudomonadota</taxon>
        <taxon>Gammaproteobacteria</taxon>
        <taxon>Alteromonadales</taxon>
        <taxon>Alteromonadaceae</taxon>
        <taxon>Alishewanella</taxon>
    </lineage>
</organism>
<evidence type="ECO:0000313" key="5">
    <source>
        <dbReference type="Proteomes" id="UP000012046"/>
    </source>
</evidence>
<gene>
    <name evidence="4" type="ORF">AJE_00904</name>
</gene>
<keyword evidence="5" id="KW-1185">Reference proteome</keyword>
<dbReference type="InterPro" id="IPR036942">
    <property type="entry name" value="Beta-barrel_TonB_sf"/>
</dbReference>
<evidence type="ECO:0000256" key="2">
    <source>
        <dbReference type="ARBA" id="ARBA00023136"/>
    </source>
</evidence>
<evidence type="ECO:0000313" key="4">
    <source>
        <dbReference type="EMBL" id="EHR42531.1"/>
    </source>
</evidence>
<evidence type="ECO:0000256" key="1">
    <source>
        <dbReference type="ARBA" id="ARBA00004442"/>
    </source>
</evidence>
<keyword evidence="4" id="KW-0675">Receptor</keyword>
<dbReference type="PANTHER" id="PTHR47234">
    <property type="match status" value="1"/>
</dbReference>
<proteinExistence type="predicted"/>
<dbReference type="Proteomes" id="UP000012046">
    <property type="component" value="Unassembled WGS sequence"/>
</dbReference>
<dbReference type="Gene3D" id="2.40.170.20">
    <property type="entry name" value="TonB-dependent receptor, beta-barrel domain"/>
    <property type="match status" value="1"/>
</dbReference>
<name>H3ZA29_9ALTE</name>